<reference evidence="2 3" key="1">
    <citation type="submission" date="2023-01" db="EMBL/GenBank/DDBJ databases">
        <title>Novel diversity within Roseofilum (Cyanobacteria; Desertifilaceae) from marine benthic mats with descriptions of four novel species.</title>
        <authorList>
            <person name="Wang Y."/>
            <person name="Berthold D.E."/>
            <person name="Hu J."/>
            <person name="Lefler F.W."/>
            <person name="Laughinghouse H.D. IV."/>
        </authorList>
    </citation>
    <scope>NUCLEOTIDE SEQUENCE [LARGE SCALE GENOMIC DNA]</scope>
    <source>
        <strain evidence="2 3">BLCC-M143</strain>
    </source>
</reference>
<dbReference type="Proteomes" id="UP001232992">
    <property type="component" value="Unassembled WGS sequence"/>
</dbReference>
<name>A0ABT7C0M6_9CYAN</name>
<gene>
    <name evidence="2" type="ORF">PMH09_16880</name>
</gene>
<keyword evidence="1" id="KW-1133">Transmembrane helix</keyword>
<comment type="caution">
    <text evidence="2">The sequence shown here is derived from an EMBL/GenBank/DDBJ whole genome shotgun (WGS) entry which is preliminary data.</text>
</comment>
<sequence>MMRLWISSFLILLVLAELWQWLKELTIPFPLFILAGALLAIASNFDRLRQLTQAEPTASAESPSPTVDPMDIIDVTSYEVVDAPTDRGNISQ</sequence>
<evidence type="ECO:0000313" key="3">
    <source>
        <dbReference type="Proteomes" id="UP001232992"/>
    </source>
</evidence>
<keyword evidence="1" id="KW-0812">Transmembrane</keyword>
<protein>
    <submittedName>
        <fullName evidence="2">Uncharacterized protein</fullName>
    </submittedName>
</protein>
<evidence type="ECO:0000256" key="1">
    <source>
        <dbReference type="SAM" id="Phobius"/>
    </source>
</evidence>
<dbReference type="RefSeq" id="WP_283759522.1">
    <property type="nucleotide sequence ID" value="NZ_JAQOSQ010000021.1"/>
</dbReference>
<keyword evidence="3" id="KW-1185">Reference proteome</keyword>
<keyword evidence="1" id="KW-0472">Membrane</keyword>
<dbReference type="EMBL" id="JAQOSQ010000021">
    <property type="protein sequence ID" value="MDJ1184865.1"/>
    <property type="molecule type" value="Genomic_DNA"/>
</dbReference>
<proteinExistence type="predicted"/>
<accession>A0ABT7C0M6</accession>
<feature type="transmembrane region" description="Helical" evidence="1">
    <location>
        <begin position="26"/>
        <end position="45"/>
    </location>
</feature>
<organism evidence="2 3">
    <name type="scientific">Roseofilum casamattae BLCC-M143</name>
    <dbReference type="NCBI Taxonomy" id="3022442"/>
    <lineage>
        <taxon>Bacteria</taxon>
        <taxon>Bacillati</taxon>
        <taxon>Cyanobacteriota</taxon>
        <taxon>Cyanophyceae</taxon>
        <taxon>Desertifilales</taxon>
        <taxon>Desertifilaceae</taxon>
        <taxon>Roseofilum</taxon>
        <taxon>Roseofilum casamattae</taxon>
    </lineage>
</organism>
<evidence type="ECO:0000313" key="2">
    <source>
        <dbReference type="EMBL" id="MDJ1184865.1"/>
    </source>
</evidence>